<evidence type="ECO:0000256" key="5">
    <source>
        <dbReference type="ARBA" id="ARBA00022618"/>
    </source>
</evidence>
<dbReference type="Pfam" id="PF00005">
    <property type="entry name" value="ABC_tran"/>
    <property type="match status" value="1"/>
</dbReference>
<evidence type="ECO:0000256" key="11">
    <source>
        <dbReference type="SAM" id="MobiDB-lite"/>
    </source>
</evidence>
<dbReference type="InterPro" id="IPR003439">
    <property type="entry name" value="ABC_transporter-like_ATP-bd"/>
</dbReference>
<dbReference type="RefSeq" id="WP_322877799.1">
    <property type="nucleotide sequence ID" value="NZ_JAVMIP010000004.1"/>
</dbReference>
<dbReference type="Gene3D" id="3.40.50.300">
    <property type="entry name" value="P-loop containing nucleotide triphosphate hydrolases"/>
    <property type="match status" value="1"/>
</dbReference>
<evidence type="ECO:0000256" key="8">
    <source>
        <dbReference type="ARBA" id="ARBA00023136"/>
    </source>
</evidence>
<protein>
    <recommendedName>
        <fullName evidence="2 10">Cell division ATP-binding protein FtsE</fullName>
    </recommendedName>
</protein>
<dbReference type="PROSITE" id="PS50893">
    <property type="entry name" value="ABC_TRANSPORTER_2"/>
    <property type="match status" value="1"/>
</dbReference>
<dbReference type="EMBL" id="JAVMIP010000004">
    <property type="protein sequence ID" value="MDS3860526.1"/>
    <property type="molecule type" value="Genomic_DNA"/>
</dbReference>
<evidence type="ECO:0000256" key="10">
    <source>
        <dbReference type="RuleBase" id="RU365094"/>
    </source>
</evidence>
<dbReference type="InterPro" id="IPR005286">
    <property type="entry name" value="Cell_div_FtsE"/>
</dbReference>
<dbReference type="GO" id="GO:0022857">
    <property type="term" value="F:transmembrane transporter activity"/>
    <property type="evidence" value="ECO:0007669"/>
    <property type="project" value="TreeGrafter"/>
</dbReference>
<gene>
    <name evidence="10 13" type="primary">ftsE</name>
    <name evidence="13" type="ORF">RIF25_06850</name>
</gene>
<dbReference type="SUPFAM" id="SSF52540">
    <property type="entry name" value="P-loop containing nucleoside triphosphate hydrolases"/>
    <property type="match status" value="1"/>
</dbReference>
<keyword evidence="14" id="KW-1185">Reference proteome</keyword>
<dbReference type="GO" id="GO:0005524">
    <property type="term" value="F:ATP binding"/>
    <property type="evidence" value="ECO:0007669"/>
    <property type="project" value="UniProtKB-UniRule"/>
</dbReference>
<feature type="domain" description="ABC transporter" evidence="12">
    <location>
        <begin position="27"/>
        <end position="252"/>
    </location>
</feature>
<comment type="similarity">
    <text evidence="1 10">Belongs to the ABC transporter superfamily.</text>
</comment>
<dbReference type="GO" id="GO:0051301">
    <property type="term" value="P:cell division"/>
    <property type="evidence" value="ECO:0007669"/>
    <property type="project" value="UniProtKB-UniRule"/>
</dbReference>
<dbReference type="InterPro" id="IPR017871">
    <property type="entry name" value="ABC_transporter-like_CS"/>
</dbReference>
<organism evidence="13 14">
    <name type="scientific">Pseudocalidococcus azoricus BACA0444</name>
    <dbReference type="NCBI Taxonomy" id="2918990"/>
    <lineage>
        <taxon>Bacteria</taxon>
        <taxon>Bacillati</taxon>
        <taxon>Cyanobacteriota</taxon>
        <taxon>Cyanophyceae</taxon>
        <taxon>Acaryochloridales</taxon>
        <taxon>Thermosynechococcaceae</taxon>
        <taxon>Pseudocalidococcus</taxon>
        <taxon>Pseudocalidococcus azoricus</taxon>
    </lineage>
</organism>
<evidence type="ECO:0000256" key="1">
    <source>
        <dbReference type="ARBA" id="ARBA00005417"/>
    </source>
</evidence>
<dbReference type="GO" id="GO:0005886">
    <property type="term" value="C:plasma membrane"/>
    <property type="evidence" value="ECO:0007669"/>
    <property type="project" value="UniProtKB-SubCell"/>
</dbReference>
<comment type="subunit">
    <text evidence="10">Homodimer. Forms a membrane-associated complex with FtsX.</text>
</comment>
<dbReference type="Proteomes" id="UP001268256">
    <property type="component" value="Unassembled WGS sequence"/>
</dbReference>
<dbReference type="InterPro" id="IPR015854">
    <property type="entry name" value="ABC_transpr_LolD-like"/>
</dbReference>
<evidence type="ECO:0000256" key="7">
    <source>
        <dbReference type="ARBA" id="ARBA00022840"/>
    </source>
</evidence>
<keyword evidence="6 10" id="KW-0547">Nucleotide-binding</keyword>
<evidence type="ECO:0000256" key="2">
    <source>
        <dbReference type="ARBA" id="ARBA00020019"/>
    </source>
</evidence>
<comment type="subcellular location">
    <subcellularLocation>
        <location evidence="10">Cell membrane</location>
        <topology evidence="10">Peripheral membrane protein</topology>
        <orientation evidence="10">Cytoplasmic side</orientation>
    </subcellularLocation>
</comment>
<reference evidence="14" key="1">
    <citation type="submission" date="2023-07" db="EMBL/GenBank/DDBJ databases">
        <authorList>
            <person name="Luz R."/>
            <person name="Cordeiro R."/>
            <person name="Fonseca A."/>
            <person name="Goncalves V."/>
        </authorList>
    </citation>
    <scope>NUCLEOTIDE SEQUENCE [LARGE SCALE GENOMIC DNA]</scope>
    <source>
        <strain evidence="14">BACA0444</strain>
    </source>
</reference>
<dbReference type="NCBIfam" id="TIGR02673">
    <property type="entry name" value="FtsE"/>
    <property type="match status" value="1"/>
</dbReference>
<keyword evidence="8 10" id="KW-0472">Membrane</keyword>
<dbReference type="CDD" id="cd03255">
    <property type="entry name" value="ABC_MJ0796_LolCDE_FtsE"/>
    <property type="match status" value="1"/>
</dbReference>
<evidence type="ECO:0000259" key="12">
    <source>
        <dbReference type="PROSITE" id="PS50893"/>
    </source>
</evidence>
<proteinExistence type="inferred from homology"/>
<dbReference type="InterPro" id="IPR017911">
    <property type="entry name" value="MacB-like_ATP-bd"/>
</dbReference>
<evidence type="ECO:0000313" key="13">
    <source>
        <dbReference type="EMBL" id="MDS3860526.1"/>
    </source>
</evidence>
<evidence type="ECO:0000256" key="9">
    <source>
        <dbReference type="ARBA" id="ARBA00023306"/>
    </source>
</evidence>
<keyword evidence="5 10" id="KW-0132">Cell division</keyword>
<comment type="caution">
    <text evidence="13">The sequence shown here is derived from an EMBL/GenBank/DDBJ whole genome shotgun (WGS) entry which is preliminary data.</text>
</comment>
<dbReference type="PANTHER" id="PTHR24220:SF470">
    <property type="entry name" value="CELL DIVISION ATP-BINDING PROTEIN FTSE"/>
    <property type="match status" value="1"/>
</dbReference>
<evidence type="ECO:0000313" key="14">
    <source>
        <dbReference type="Proteomes" id="UP001268256"/>
    </source>
</evidence>
<keyword evidence="7 10" id="KW-0067">ATP-binding</keyword>
<evidence type="ECO:0000256" key="6">
    <source>
        <dbReference type="ARBA" id="ARBA00022741"/>
    </source>
</evidence>
<feature type="region of interest" description="Disordered" evidence="11">
    <location>
        <begin position="1"/>
        <end position="24"/>
    </location>
</feature>
<accession>A0AAE4FT67</accession>
<comment type="function">
    <text evidence="10">Part of the ABC transporter FtsEX involved in cellular division.</text>
</comment>
<dbReference type="FunFam" id="3.40.50.300:FF:000056">
    <property type="entry name" value="Cell division ATP-binding protein FtsE"/>
    <property type="match status" value="1"/>
</dbReference>
<evidence type="ECO:0000256" key="3">
    <source>
        <dbReference type="ARBA" id="ARBA00022448"/>
    </source>
</evidence>
<dbReference type="SMART" id="SM00382">
    <property type="entry name" value="AAA"/>
    <property type="match status" value="1"/>
</dbReference>
<dbReference type="GO" id="GO:0016887">
    <property type="term" value="F:ATP hydrolysis activity"/>
    <property type="evidence" value="ECO:0007669"/>
    <property type="project" value="InterPro"/>
</dbReference>
<name>A0AAE4FT67_9CYAN</name>
<keyword evidence="3" id="KW-0813">Transport</keyword>
<dbReference type="PANTHER" id="PTHR24220">
    <property type="entry name" value="IMPORT ATP-BINDING PROTEIN"/>
    <property type="match status" value="1"/>
</dbReference>
<dbReference type="InterPro" id="IPR003593">
    <property type="entry name" value="AAA+_ATPase"/>
</dbReference>
<dbReference type="PROSITE" id="PS00211">
    <property type="entry name" value="ABC_TRANSPORTER_1"/>
    <property type="match status" value="1"/>
</dbReference>
<keyword evidence="9 10" id="KW-0131">Cell cycle</keyword>
<keyword evidence="4 10" id="KW-1003">Cell membrane</keyword>
<dbReference type="InterPro" id="IPR027417">
    <property type="entry name" value="P-loop_NTPase"/>
</dbReference>
<dbReference type="AlphaFoldDB" id="A0AAE4FT67"/>
<sequence length="252" mass="27627">MPSLSPPFSSKPQQPQAPQAPESAPILHLEQVTKSYRSGRFCLHNVDFQLAAGTFTLLTGPSGAGKSTLLKLFYGAEQPDRGQVLVQGQSVNRLQGRALAYLRRQVGVIFQDYKLLERRTIAENVAFVLAARGLAWSEIQRRVPAALSLVGLADRGNCFPDALSGGEQQRVSIARAIVGHPRILLADEPTGNLDRHNALQVLKILQQLNKKGLTVLMTTHDPHLVEMAQAPVWQIKSGRLSPVNNRDILIQP</sequence>
<evidence type="ECO:0000256" key="4">
    <source>
        <dbReference type="ARBA" id="ARBA00022475"/>
    </source>
</evidence>